<dbReference type="InterPro" id="IPR005809">
    <property type="entry name" value="Succ_CoA_ligase-like_bsu"/>
</dbReference>
<dbReference type="Pfam" id="PF00549">
    <property type="entry name" value="Ligase_CoA"/>
    <property type="match status" value="1"/>
</dbReference>
<evidence type="ECO:0000256" key="2">
    <source>
        <dbReference type="ARBA" id="ARBA00022598"/>
    </source>
</evidence>
<evidence type="ECO:0000313" key="8">
    <source>
        <dbReference type="EMBL" id="MEE7456898.1"/>
    </source>
</evidence>
<gene>
    <name evidence="8" type="ORF">MRSR164_08960</name>
</gene>
<dbReference type="InterPro" id="IPR013650">
    <property type="entry name" value="ATP-grasp_succ-CoA_synth-type"/>
</dbReference>
<dbReference type="PROSITE" id="PS01217">
    <property type="entry name" value="SUCCINYL_COA_LIG_3"/>
    <property type="match status" value="1"/>
</dbReference>
<dbReference type="SUPFAM" id="SSF56059">
    <property type="entry name" value="Glutathione synthetase ATP-binding domain-like"/>
    <property type="match status" value="1"/>
</dbReference>
<evidence type="ECO:0000313" key="9">
    <source>
        <dbReference type="Proteomes" id="UP001349262"/>
    </source>
</evidence>
<name>A0ABU7T8J9_9HYPH</name>
<dbReference type="Gene3D" id="3.30.470.20">
    <property type="entry name" value="ATP-grasp fold, B domain"/>
    <property type="match status" value="1"/>
</dbReference>
<organism evidence="8 9">
    <name type="scientific">Methylobacterium radiotolerans</name>
    <dbReference type="NCBI Taxonomy" id="31998"/>
    <lineage>
        <taxon>Bacteria</taxon>
        <taxon>Pseudomonadati</taxon>
        <taxon>Pseudomonadota</taxon>
        <taxon>Alphaproteobacteria</taxon>
        <taxon>Hyphomicrobiales</taxon>
        <taxon>Methylobacteriaceae</taxon>
        <taxon>Methylobacterium</taxon>
    </lineage>
</organism>
<keyword evidence="6" id="KW-0067">ATP-binding</keyword>
<feature type="domain" description="ATP-grasp" evidence="7">
    <location>
        <begin position="10"/>
        <end position="226"/>
    </location>
</feature>
<dbReference type="GO" id="GO:0016874">
    <property type="term" value="F:ligase activity"/>
    <property type="evidence" value="ECO:0007669"/>
    <property type="project" value="UniProtKB-KW"/>
</dbReference>
<protein>
    <submittedName>
        <fullName evidence="8">Succinate--CoA ligase</fullName>
    </submittedName>
</protein>
<dbReference type="InterPro" id="IPR013815">
    <property type="entry name" value="ATP_grasp_subdomain_1"/>
</dbReference>
<comment type="caution">
    <text evidence="8">The sequence shown here is derived from an EMBL/GenBank/DDBJ whole genome shotgun (WGS) entry which is preliminary data.</text>
</comment>
<evidence type="ECO:0000259" key="7">
    <source>
        <dbReference type="PROSITE" id="PS50975"/>
    </source>
</evidence>
<dbReference type="InterPro" id="IPR011761">
    <property type="entry name" value="ATP-grasp"/>
</dbReference>
<dbReference type="Gene3D" id="3.40.50.261">
    <property type="entry name" value="Succinyl-CoA synthetase domains"/>
    <property type="match status" value="1"/>
</dbReference>
<evidence type="ECO:0000256" key="1">
    <source>
        <dbReference type="ARBA" id="ARBA00022532"/>
    </source>
</evidence>
<sequence>MNFLEHAAKARVLAPAGIPVPRAVLCRNPEEAVAAFAELGPCMVKAQVPTGKRGKAGGIKPANTAEEARSVAERILGMAIDGHAVGAVLLEEQARIVREFYAAVLIDTESRCPLVLFSTEGGMDIEEVAATQPDALRRHRVEPEAGFDAAAARALLSGLDLGGAEGAVADIVASLYETSGRVDAELIEINPLAVLADGRVVALDCKLTLDDSAAFRQAELAGEAAEEPMTDLEREGAANGLKFIQLDGDVGVLANGAGLTMTTMDVISHCGGRPANFLEIGGEAYTKSEAALKLVLSNPGVKSLVVNFCGAFARTDVMAEGVVAAWKRLDPDIPVFFSIHGTGEDEAVRLVREGLGCEPFDLMEDAVQAAVDAAHSAASRGAAR</sequence>
<accession>A0ABU7T8J9</accession>
<dbReference type="PANTHER" id="PTHR11815">
    <property type="entry name" value="SUCCINYL-COA SYNTHETASE BETA CHAIN"/>
    <property type="match status" value="1"/>
</dbReference>
<keyword evidence="4 6" id="KW-0547">Nucleotide-binding</keyword>
<keyword evidence="2 8" id="KW-0436">Ligase</keyword>
<dbReference type="InterPro" id="IPR016102">
    <property type="entry name" value="Succinyl-CoA_synth-like"/>
</dbReference>
<evidence type="ECO:0000256" key="6">
    <source>
        <dbReference type="PROSITE-ProRule" id="PRU00409"/>
    </source>
</evidence>
<dbReference type="PANTHER" id="PTHR11815:SF10">
    <property type="entry name" value="SUCCINATE--COA LIGASE [GDP-FORMING] SUBUNIT BETA, MITOCHONDRIAL"/>
    <property type="match status" value="1"/>
</dbReference>
<keyword evidence="9" id="KW-1185">Reference proteome</keyword>
<dbReference type="Proteomes" id="UP001349262">
    <property type="component" value="Unassembled WGS sequence"/>
</dbReference>
<proteinExistence type="predicted"/>
<reference evidence="8 9" key="1">
    <citation type="journal article" date="2012" name="Genet. Mol. Biol.">
        <title>Analysis of 16S rRNA and mxaF genes revealing insights into Methylobacterium niche-specific plant association.</title>
        <authorList>
            <person name="Dourado M.N."/>
            <person name="Andreote F.D."/>
            <person name="Dini-Andreote F."/>
            <person name="Conti R."/>
            <person name="Araujo J.M."/>
            <person name="Araujo W.L."/>
        </authorList>
    </citation>
    <scope>NUCLEOTIDE SEQUENCE [LARGE SCALE GENOMIC DNA]</scope>
    <source>
        <strain evidence="8 9">SR1.6/4</strain>
    </source>
</reference>
<dbReference type="InterPro" id="IPR017866">
    <property type="entry name" value="Succ-CoA_synthase_bsu_CS"/>
</dbReference>
<keyword evidence="1" id="KW-0816">Tricarboxylic acid cycle</keyword>
<dbReference type="PROSITE" id="PS50975">
    <property type="entry name" value="ATP_GRASP"/>
    <property type="match status" value="1"/>
</dbReference>
<dbReference type="Pfam" id="PF08442">
    <property type="entry name" value="ATP-grasp_2"/>
    <property type="match status" value="1"/>
</dbReference>
<keyword evidence="5" id="KW-0460">Magnesium</keyword>
<evidence type="ECO:0000256" key="4">
    <source>
        <dbReference type="ARBA" id="ARBA00022741"/>
    </source>
</evidence>
<dbReference type="PIRSF" id="PIRSF001554">
    <property type="entry name" value="SucCS_beta"/>
    <property type="match status" value="1"/>
</dbReference>
<keyword evidence="3" id="KW-0479">Metal-binding</keyword>
<dbReference type="Gene3D" id="3.30.1490.20">
    <property type="entry name" value="ATP-grasp fold, A domain"/>
    <property type="match status" value="1"/>
</dbReference>
<dbReference type="SUPFAM" id="SSF52210">
    <property type="entry name" value="Succinyl-CoA synthetase domains"/>
    <property type="match status" value="1"/>
</dbReference>
<dbReference type="EMBL" id="MLBY01000004">
    <property type="protein sequence ID" value="MEE7456898.1"/>
    <property type="molecule type" value="Genomic_DNA"/>
</dbReference>
<evidence type="ECO:0000256" key="3">
    <source>
        <dbReference type="ARBA" id="ARBA00022723"/>
    </source>
</evidence>
<evidence type="ECO:0000256" key="5">
    <source>
        <dbReference type="ARBA" id="ARBA00022842"/>
    </source>
</evidence>
<dbReference type="InterPro" id="IPR005811">
    <property type="entry name" value="SUCC_ACL_C"/>
</dbReference>